<dbReference type="InterPro" id="IPR053299">
    <property type="entry name" value="ASTRA_WD_repeat"/>
</dbReference>
<dbReference type="PROSITE" id="PS50294">
    <property type="entry name" value="WD_REPEATS_REGION"/>
    <property type="match status" value="5"/>
</dbReference>
<keyword evidence="1 3" id="KW-0853">WD repeat</keyword>
<feature type="repeat" description="WD" evidence="3">
    <location>
        <begin position="183"/>
        <end position="212"/>
    </location>
</feature>
<reference evidence="5" key="1">
    <citation type="journal article" date="2014" name="Proc. Natl. Acad. Sci. U.S.A.">
        <title>Extensive sampling of basidiomycete genomes demonstrates inadequacy of the white-rot/brown-rot paradigm for wood decay fungi.</title>
        <authorList>
            <person name="Riley R."/>
            <person name="Salamov A.A."/>
            <person name="Brown D.W."/>
            <person name="Nagy L.G."/>
            <person name="Floudas D."/>
            <person name="Held B.W."/>
            <person name="Levasseur A."/>
            <person name="Lombard V."/>
            <person name="Morin E."/>
            <person name="Otillar R."/>
            <person name="Lindquist E.A."/>
            <person name="Sun H."/>
            <person name="LaButti K.M."/>
            <person name="Schmutz J."/>
            <person name="Jabbour D."/>
            <person name="Luo H."/>
            <person name="Baker S.E."/>
            <person name="Pisabarro A.G."/>
            <person name="Walton J.D."/>
            <person name="Blanchette R.A."/>
            <person name="Henrissat B."/>
            <person name="Martin F."/>
            <person name="Cullen D."/>
            <person name="Hibbett D.S."/>
            <person name="Grigoriev I.V."/>
        </authorList>
    </citation>
    <scope>NUCLEOTIDE SEQUENCE [LARGE SCALE GENOMIC DNA]</scope>
    <source>
        <strain evidence="5">FD-172 SS1</strain>
    </source>
</reference>
<feature type="repeat" description="WD" evidence="3">
    <location>
        <begin position="303"/>
        <end position="344"/>
    </location>
</feature>
<evidence type="ECO:0000313" key="5">
    <source>
        <dbReference type="Proteomes" id="UP000027195"/>
    </source>
</evidence>
<feature type="repeat" description="WD" evidence="3">
    <location>
        <begin position="140"/>
        <end position="180"/>
    </location>
</feature>
<dbReference type="STRING" id="930990.A0A067M4D7"/>
<dbReference type="SMART" id="SM00320">
    <property type="entry name" value="WD40"/>
    <property type="match status" value="7"/>
</dbReference>
<evidence type="ECO:0000313" key="4">
    <source>
        <dbReference type="EMBL" id="KDQ09580.1"/>
    </source>
</evidence>
<evidence type="ECO:0000256" key="1">
    <source>
        <dbReference type="ARBA" id="ARBA00022574"/>
    </source>
</evidence>
<feature type="repeat" description="WD" evidence="3">
    <location>
        <begin position="100"/>
        <end position="139"/>
    </location>
</feature>
<dbReference type="Gene3D" id="2.130.10.10">
    <property type="entry name" value="YVTN repeat-like/Quinoprotein amine dehydrogenase"/>
    <property type="match status" value="2"/>
</dbReference>
<dbReference type="InterPro" id="IPR019775">
    <property type="entry name" value="WD40_repeat_CS"/>
</dbReference>
<dbReference type="InterPro" id="IPR020472">
    <property type="entry name" value="WD40_PAC1"/>
</dbReference>
<accession>A0A067M4D7</accession>
<dbReference type="HOGENOM" id="CLU_000288_57_33_1"/>
<keyword evidence="5" id="KW-1185">Reference proteome</keyword>
<dbReference type="PROSITE" id="PS00678">
    <property type="entry name" value="WD_REPEATS_1"/>
    <property type="match status" value="3"/>
</dbReference>
<name>A0A067M4D7_BOTB1</name>
<dbReference type="EMBL" id="KL198077">
    <property type="protein sequence ID" value="KDQ09580.1"/>
    <property type="molecule type" value="Genomic_DNA"/>
</dbReference>
<dbReference type="InterPro" id="IPR001680">
    <property type="entry name" value="WD40_rpt"/>
</dbReference>
<dbReference type="PANTHER" id="PTHR44156">
    <property type="entry name" value="SUPERNUMERARY LIMBS, ISOFORM B-RELATED"/>
    <property type="match status" value="1"/>
</dbReference>
<dbReference type="InterPro" id="IPR036322">
    <property type="entry name" value="WD40_repeat_dom_sf"/>
</dbReference>
<dbReference type="PROSITE" id="PS50082">
    <property type="entry name" value="WD_REPEATS_2"/>
    <property type="match status" value="6"/>
</dbReference>
<dbReference type="SUPFAM" id="SSF50978">
    <property type="entry name" value="WD40 repeat-like"/>
    <property type="match status" value="1"/>
</dbReference>
<dbReference type="Proteomes" id="UP000027195">
    <property type="component" value="Unassembled WGS sequence"/>
</dbReference>
<evidence type="ECO:0000256" key="3">
    <source>
        <dbReference type="PROSITE-ProRule" id="PRU00221"/>
    </source>
</evidence>
<dbReference type="CDD" id="cd00200">
    <property type="entry name" value="WD40"/>
    <property type="match status" value="1"/>
</dbReference>
<dbReference type="Pfam" id="PF00400">
    <property type="entry name" value="WD40"/>
    <property type="match status" value="6"/>
</dbReference>
<feature type="repeat" description="WD" evidence="3">
    <location>
        <begin position="223"/>
        <end position="262"/>
    </location>
</feature>
<proteinExistence type="predicted"/>
<dbReference type="OrthoDB" id="19711at2759"/>
<dbReference type="PRINTS" id="PR00320">
    <property type="entry name" value="GPROTEINBRPT"/>
</dbReference>
<gene>
    <name evidence="4" type="ORF">BOTBODRAFT_525903</name>
</gene>
<keyword evidence="2" id="KW-0677">Repeat</keyword>
<feature type="repeat" description="WD" evidence="3">
    <location>
        <begin position="263"/>
        <end position="302"/>
    </location>
</feature>
<dbReference type="AlphaFoldDB" id="A0A067M4D7"/>
<protein>
    <submittedName>
        <fullName evidence="4">Uncharacterized protein</fullName>
    </submittedName>
</protein>
<evidence type="ECO:0000256" key="2">
    <source>
        <dbReference type="ARBA" id="ARBA00022737"/>
    </source>
</evidence>
<sequence>MQKLRYANYRFRGMLPFWERGPIRCPLCPPAATPSHRSSPVVPPLTRPSLPECRSLYPPALIQAVLFSSSALRWYRLHETHFEIHRRWMKLKGEPVRRTIIDHSDSVSCLEFDSEKLITGSRDRTIKIWPLRTGELEQTLCGHQGSVLCLKFDQTGFMVSGSVDKEVFVWDISKGGGRRRGVLLGHTGSVLDLRIDDKWIISSSKDAIIRVWHRATLELRCALQGHEGPVNAVGLQDGRIVSAGADGKMMLWDIESRERIRTFKGHSRGVVCVDFKGDTIVSGSNDHKIKVWSASTGECLQTLSGHRLLVRALSFNLELGRLVSTSYDHSMRAWDLRTGLWVREFRDLHESHIFDVKFDLTRIISASHDRMVNILDFGVGLGTTLFC</sequence>
<dbReference type="InParanoid" id="A0A067M4D7"/>
<organism evidence="4 5">
    <name type="scientific">Botryobasidium botryosum (strain FD-172 SS1)</name>
    <dbReference type="NCBI Taxonomy" id="930990"/>
    <lineage>
        <taxon>Eukaryota</taxon>
        <taxon>Fungi</taxon>
        <taxon>Dikarya</taxon>
        <taxon>Basidiomycota</taxon>
        <taxon>Agaricomycotina</taxon>
        <taxon>Agaricomycetes</taxon>
        <taxon>Cantharellales</taxon>
        <taxon>Botryobasidiaceae</taxon>
        <taxon>Botryobasidium</taxon>
    </lineage>
</organism>
<dbReference type="InterPro" id="IPR015943">
    <property type="entry name" value="WD40/YVTN_repeat-like_dom_sf"/>
</dbReference>